<dbReference type="EMBL" id="BNCD01000002">
    <property type="protein sequence ID" value="GHH72890.1"/>
    <property type="molecule type" value="Genomic_DNA"/>
</dbReference>
<dbReference type="Gene3D" id="2.30.31.20">
    <property type="entry name" value="Sporulation-specific cell division protein SsgB"/>
    <property type="match status" value="1"/>
</dbReference>
<dbReference type="InterPro" id="IPR006776">
    <property type="entry name" value="SsgB"/>
</dbReference>
<dbReference type="RefSeq" id="WP_189929682.1">
    <property type="nucleotide sequence ID" value="NZ_BNCD01000002.1"/>
</dbReference>
<protein>
    <submittedName>
        <fullName evidence="7">Sporulation-specific cell division protein SsgB</fullName>
    </submittedName>
</protein>
<comment type="similarity">
    <text evidence="2">Belongs to the SsgA family.</text>
</comment>
<evidence type="ECO:0000313" key="8">
    <source>
        <dbReference type="Proteomes" id="UP000603708"/>
    </source>
</evidence>
<sequence>MPRTVQQPAQVRLIASERRRPVTVTLRYDVVDPLAVHVVFPSEATIDEAPVTWTFARDLLEEGLAGPAGRGDVRIWPGGPGRTVIEFDAPEGMALVEFDEAVLRGFLLDAYDAVPVGSEDVTADVDRGLAELFRRV</sequence>
<accession>A0A919FUX2</accession>
<gene>
    <name evidence="7" type="primary">ssgB</name>
    <name evidence="7" type="ORF">GCM10018793_10630</name>
</gene>
<comment type="caution">
    <text evidence="7">The sequence shown here is derived from an EMBL/GenBank/DDBJ whole genome shotgun (WGS) entry which is preliminary data.</text>
</comment>
<dbReference type="Proteomes" id="UP000603708">
    <property type="component" value="Unassembled WGS sequence"/>
</dbReference>
<evidence type="ECO:0000313" key="7">
    <source>
        <dbReference type="EMBL" id="GHH72890.1"/>
    </source>
</evidence>
<reference evidence="7" key="1">
    <citation type="journal article" date="2014" name="Int. J. Syst. Evol. Microbiol.">
        <title>Complete genome sequence of Corynebacterium casei LMG S-19264T (=DSM 44701T), isolated from a smear-ripened cheese.</title>
        <authorList>
            <consortium name="US DOE Joint Genome Institute (JGI-PGF)"/>
            <person name="Walter F."/>
            <person name="Albersmeier A."/>
            <person name="Kalinowski J."/>
            <person name="Ruckert C."/>
        </authorList>
    </citation>
    <scope>NUCLEOTIDE SEQUENCE</scope>
    <source>
        <strain evidence="7">JCM 5069</strain>
    </source>
</reference>
<reference evidence="7" key="2">
    <citation type="submission" date="2020-09" db="EMBL/GenBank/DDBJ databases">
        <authorList>
            <person name="Sun Q."/>
            <person name="Ohkuma M."/>
        </authorList>
    </citation>
    <scope>NUCLEOTIDE SEQUENCE</scope>
    <source>
        <strain evidence="7">JCM 5069</strain>
    </source>
</reference>
<evidence type="ECO:0000256" key="3">
    <source>
        <dbReference type="ARBA" id="ARBA00022618"/>
    </source>
</evidence>
<dbReference type="InterPro" id="IPR038658">
    <property type="entry name" value="SsgB_sf"/>
</dbReference>
<evidence type="ECO:0000256" key="5">
    <source>
        <dbReference type="ARBA" id="ARBA00023210"/>
    </source>
</evidence>
<organism evidence="7 8">
    <name type="scientific">Streptomyces sulfonofaciens</name>
    <dbReference type="NCBI Taxonomy" id="68272"/>
    <lineage>
        <taxon>Bacteria</taxon>
        <taxon>Bacillati</taxon>
        <taxon>Actinomycetota</taxon>
        <taxon>Actinomycetes</taxon>
        <taxon>Kitasatosporales</taxon>
        <taxon>Streptomycetaceae</taxon>
        <taxon>Streptomyces</taxon>
    </lineage>
</organism>
<keyword evidence="5" id="KW-0717">Septation</keyword>
<dbReference type="GO" id="GO:0030428">
    <property type="term" value="C:cell septum"/>
    <property type="evidence" value="ECO:0007669"/>
    <property type="project" value="UniProtKB-SubCell"/>
</dbReference>
<comment type="subcellular location">
    <subcellularLocation>
        <location evidence="1">Cell septum</location>
    </subcellularLocation>
</comment>
<evidence type="ECO:0000256" key="1">
    <source>
        <dbReference type="ARBA" id="ARBA00004431"/>
    </source>
</evidence>
<keyword evidence="6" id="KW-0131">Cell cycle</keyword>
<evidence type="ECO:0000256" key="4">
    <source>
        <dbReference type="ARBA" id="ARBA00022969"/>
    </source>
</evidence>
<keyword evidence="4" id="KW-0749">Sporulation</keyword>
<proteinExistence type="inferred from homology"/>
<dbReference type="GO" id="GO:0030435">
    <property type="term" value="P:sporulation resulting in formation of a cellular spore"/>
    <property type="evidence" value="ECO:0007669"/>
    <property type="project" value="UniProtKB-KW"/>
</dbReference>
<dbReference type="Pfam" id="PF04686">
    <property type="entry name" value="SsgA"/>
    <property type="match status" value="1"/>
</dbReference>
<keyword evidence="3 7" id="KW-0132">Cell division</keyword>
<dbReference type="GO" id="GO:0000917">
    <property type="term" value="P:division septum assembly"/>
    <property type="evidence" value="ECO:0007669"/>
    <property type="project" value="UniProtKB-KW"/>
</dbReference>
<evidence type="ECO:0000256" key="2">
    <source>
        <dbReference type="ARBA" id="ARBA00009323"/>
    </source>
</evidence>
<evidence type="ECO:0000256" key="6">
    <source>
        <dbReference type="ARBA" id="ARBA00023306"/>
    </source>
</evidence>
<name>A0A919FUX2_9ACTN</name>
<dbReference type="AlphaFoldDB" id="A0A919FUX2"/>
<keyword evidence="8" id="KW-1185">Reference proteome</keyword>